<evidence type="ECO:0000256" key="2">
    <source>
        <dbReference type="ARBA" id="ARBA00022448"/>
    </source>
</evidence>
<feature type="transmembrane region" description="Helical" evidence="8">
    <location>
        <begin position="134"/>
        <end position="152"/>
    </location>
</feature>
<dbReference type="Gene3D" id="1.20.1250.20">
    <property type="entry name" value="MFS general substrate transporter like domains"/>
    <property type="match status" value="1"/>
</dbReference>
<feature type="transmembrane region" description="Helical" evidence="8">
    <location>
        <begin position="189"/>
        <end position="211"/>
    </location>
</feature>
<organism evidence="10 11">
    <name type="scientific">Nocardiopsis coralli</name>
    <dbReference type="NCBI Taxonomy" id="2772213"/>
    <lineage>
        <taxon>Bacteria</taxon>
        <taxon>Bacillati</taxon>
        <taxon>Actinomycetota</taxon>
        <taxon>Actinomycetes</taxon>
        <taxon>Streptosporangiales</taxon>
        <taxon>Nocardiopsidaceae</taxon>
        <taxon>Nocardiopsis</taxon>
    </lineage>
</organism>
<feature type="transmembrane region" description="Helical" evidence="8">
    <location>
        <begin position="379"/>
        <end position="405"/>
    </location>
</feature>
<evidence type="ECO:0000256" key="3">
    <source>
        <dbReference type="ARBA" id="ARBA00022475"/>
    </source>
</evidence>
<dbReference type="NCBIfam" id="TIGR00711">
    <property type="entry name" value="efflux_EmrB"/>
    <property type="match status" value="1"/>
</dbReference>
<dbReference type="PANTHER" id="PTHR42718:SF24">
    <property type="entry name" value="MAJOR FACILITATOR SUPERFAMILY (MFS) PROFILE DOMAIN-CONTAINING PROTEIN"/>
    <property type="match status" value="1"/>
</dbReference>
<feature type="domain" description="Major facilitator superfamily (MFS) profile" evidence="9">
    <location>
        <begin position="36"/>
        <end position="484"/>
    </location>
</feature>
<evidence type="ECO:0000256" key="5">
    <source>
        <dbReference type="ARBA" id="ARBA00022989"/>
    </source>
</evidence>
<gene>
    <name evidence="10" type="ORF">IDM40_15910</name>
</gene>
<evidence type="ECO:0000256" key="4">
    <source>
        <dbReference type="ARBA" id="ARBA00022692"/>
    </source>
</evidence>
<evidence type="ECO:0000256" key="1">
    <source>
        <dbReference type="ARBA" id="ARBA00004651"/>
    </source>
</evidence>
<evidence type="ECO:0000313" key="11">
    <source>
        <dbReference type="Proteomes" id="UP000806528"/>
    </source>
</evidence>
<protein>
    <submittedName>
        <fullName evidence="10">Multidrug efflux MFS transporter</fullName>
    </submittedName>
</protein>
<keyword evidence="3" id="KW-1003">Cell membrane</keyword>
<dbReference type="InterPro" id="IPR036259">
    <property type="entry name" value="MFS_trans_sf"/>
</dbReference>
<dbReference type="SUPFAM" id="SSF103473">
    <property type="entry name" value="MFS general substrate transporter"/>
    <property type="match status" value="1"/>
</dbReference>
<evidence type="ECO:0000313" key="10">
    <source>
        <dbReference type="EMBL" id="MBE3000174.1"/>
    </source>
</evidence>
<dbReference type="InterPro" id="IPR020846">
    <property type="entry name" value="MFS_dom"/>
</dbReference>
<keyword evidence="11" id="KW-1185">Reference proteome</keyword>
<feature type="region of interest" description="Disordered" evidence="7">
    <location>
        <begin position="489"/>
        <end position="509"/>
    </location>
</feature>
<dbReference type="Proteomes" id="UP000806528">
    <property type="component" value="Unassembled WGS sequence"/>
</dbReference>
<evidence type="ECO:0000256" key="6">
    <source>
        <dbReference type="ARBA" id="ARBA00023136"/>
    </source>
</evidence>
<evidence type="ECO:0000259" key="9">
    <source>
        <dbReference type="PROSITE" id="PS50850"/>
    </source>
</evidence>
<feature type="transmembrane region" description="Helical" evidence="8">
    <location>
        <begin position="35"/>
        <end position="54"/>
    </location>
</feature>
<dbReference type="InterPro" id="IPR004638">
    <property type="entry name" value="EmrB-like"/>
</dbReference>
<name>A0ABR9P8J7_9ACTN</name>
<evidence type="ECO:0000256" key="7">
    <source>
        <dbReference type="SAM" id="MobiDB-lite"/>
    </source>
</evidence>
<dbReference type="CDD" id="cd17503">
    <property type="entry name" value="MFS_LmrB_MDR_like"/>
    <property type="match status" value="1"/>
</dbReference>
<feature type="transmembrane region" description="Helical" evidence="8">
    <location>
        <begin position="253"/>
        <end position="268"/>
    </location>
</feature>
<dbReference type="RefSeq" id="WP_193122789.1">
    <property type="nucleotide sequence ID" value="NZ_JADBGI010000013.1"/>
</dbReference>
<evidence type="ECO:0000256" key="8">
    <source>
        <dbReference type="SAM" id="Phobius"/>
    </source>
</evidence>
<feature type="transmembrane region" description="Helical" evidence="8">
    <location>
        <begin position="354"/>
        <end position="373"/>
    </location>
</feature>
<dbReference type="PRINTS" id="PR01036">
    <property type="entry name" value="TCRTETB"/>
</dbReference>
<feature type="transmembrane region" description="Helical" evidence="8">
    <location>
        <begin position="426"/>
        <end position="444"/>
    </location>
</feature>
<feature type="region of interest" description="Disordered" evidence="7">
    <location>
        <begin position="1"/>
        <end position="27"/>
    </location>
</feature>
<keyword evidence="5 8" id="KW-1133">Transmembrane helix</keyword>
<keyword evidence="6 8" id="KW-0472">Membrane</keyword>
<dbReference type="EMBL" id="JADBGI010000013">
    <property type="protein sequence ID" value="MBE3000174.1"/>
    <property type="molecule type" value="Genomic_DNA"/>
</dbReference>
<comment type="caution">
    <text evidence="10">The sequence shown here is derived from an EMBL/GenBank/DDBJ whole genome shotgun (WGS) entry which is preliminary data.</text>
</comment>
<feature type="transmembrane region" description="Helical" evidence="8">
    <location>
        <begin position="456"/>
        <end position="479"/>
    </location>
</feature>
<dbReference type="Gene3D" id="1.20.1720.10">
    <property type="entry name" value="Multidrug resistance protein D"/>
    <property type="match status" value="1"/>
</dbReference>
<feature type="transmembrane region" description="Helical" evidence="8">
    <location>
        <begin position="164"/>
        <end position="183"/>
    </location>
</feature>
<dbReference type="Pfam" id="PF07690">
    <property type="entry name" value="MFS_1"/>
    <property type="match status" value="1"/>
</dbReference>
<feature type="transmembrane region" description="Helical" evidence="8">
    <location>
        <begin position="325"/>
        <end position="347"/>
    </location>
</feature>
<dbReference type="InterPro" id="IPR011701">
    <property type="entry name" value="MFS"/>
</dbReference>
<accession>A0ABR9P8J7</accession>
<feature type="transmembrane region" description="Helical" evidence="8">
    <location>
        <begin position="101"/>
        <end position="128"/>
    </location>
</feature>
<dbReference type="PANTHER" id="PTHR42718">
    <property type="entry name" value="MAJOR FACILITATOR SUPERFAMILY MULTIDRUG TRANSPORTER MFSC"/>
    <property type="match status" value="1"/>
</dbReference>
<sequence>MTKRAVDPSSDTRDREEPERTGEATSAPAPINRNLVLSVLVLGAFVIILNQTLLNTALPAFMTDFGITANSAQWVTTVFMLVNGIMIPTTAFLIQKFTTRALFLTAMGLFSVGTILCALAPTFAVLLAGRVVQAAGGGIIIPLMQTILFAIFPRNKRGTAMGTFGLVIAFAPAVGPSLSGWIVDSFPWQTLFWMMLPISVIAMLVGYFILANVTERTFPRLDSLSIILSSVAFGGLLYGFSAGGNAGWGSPEVLLPLIVGVVVLAVFVRRQLKLDEPMLEFRTLKNPMFTLNTVLGMCVFISMIGGMIMIPLYMQNMNDFSAMEAGLALLPGAALMGIMSPVTGIIYDRFGAKWLAVVGFTLLTVTTFMLAGLTPETSFTYIAAVNTGRMLGTAMIIMPVTTAALNQLPQRLIPHGTALNNTMRQIAASVGTALLVTVMTSAALDPAEHGVEGLVHGVNVAFVVAGVIGALGIVGAFFIKERKQGDGAAEETEDDAIASARTHHNNEQI</sequence>
<feature type="transmembrane region" description="Helical" evidence="8">
    <location>
        <begin position="74"/>
        <end position="94"/>
    </location>
</feature>
<feature type="compositionally biased region" description="Basic and acidic residues" evidence="7">
    <location>
        <begin position="1"/>
        <end position="22"/>
    </location>
</feature>
<comment type="subcellular location">
    <subcellularLocation>
        <location evidence="1">Cell membrane</location>
        <topology evidence="1">Multi-pass membrane protein</topology>
    </subcellularLocation>
</comment>
<keyword evidence="4 8" id="KW-0812">Transmembrane</keyword>
<dbReference type="PROSITE" id="PS50850">
    <property type="entry name" value="MFS"/>
    <property type="match status" value="1"/>
</dbReference>
<feature type="transmembrane region" description="Helical" evidence="8">
    <location>
        <begin position="223"/>
        <end position="241"/>
    </location>
</feature>
<proteinExistence type="predicted"/>
<feature type="transmembrane region" description="Helical" evidence="8">
    <location>
        <begin position="289"/>
        <end position="313"/>
    </location>
</feature>
<keyword evidence="2" id="KW-0813">Transport</keyword>
<reference evidence="10 11" key="1">
    <citation type="submission" date="2020-09" db="EMBL/GenBank/DDBJ databases">
        <title>Diversity and distribution of actinomycetes associated with coral in the coast of Hainan.</title>
        <authorList>
            <person name="Li F."/>
        </authorList>
    </citation>
    <scope>NUCLEOTIDE SEQUENCE [LARGE SCALE GENOMIC DNA]</scope>
    <source>
        <strain evidence="10 11">HNM0947</strain>
    </source>
</reference>